<dbReference type="Proteomes" id="UP000271031">
    <property type="component" value="Unassembled WGS sequence"/>
</dbReference>
<dbReference type="AlphaFoldDB" id="A0A3M8DG17"/>
<dbReference type="InterPro" id="IPR002173">
    <property type="entry name" value="Carboh/pur_kinase_PfkB_CS"/>
</dbReference>
<dbReference type="InterPro" id="IPR029056">
    <property type="entry name" value="Ribokinase-like"/>
</dbReference>
<dbReference type="PANTHER" id="PTHR10584">
    <property type="entry name" value="SUGAR KINASE"/>
    <property type="match status" value="1"/>
</dbReference>
<dbReference type="Gene3D" id="3.40.1190.20">
    <property type="match status" value="1"/>
</dbReference>
<keyword evidence="5" id="KW-1185">Reference proteome</keyword>
<dbReference type="InterPro" id="IPR011611">
    <property type="entry name" value="PfkB_dom"/>
</dbReference>
<keyword evidence="1" id="KW-0808">Transferase</keyword>
<name>A0A3M8DG17_9BACL</name>
<feature type="domain" description="Carbohydrate kinase PfkB" evidence="3">
    <location>
        <begin position="4"/>
        <end position="289"/>
    </location>
</feature>
<evidence type="ECO:0000259" key="3">
    <source>
        <dbReference type="Pfam" id="PF00294"/>
    </source>
</evidence>
<evidence type="ECO:0000313" key="5">
    <source>
        <dbReference type="Proteomes" id="UP000271031"/>
    </source>
</evidence>
<evidence type="ECO:0000256" key="1">
    <source>
        <dbReference type="ARBA" id="ARBA00022679"/>
    </source>
</evidence>
<dbReference type="CDD" id="cd01166">
    <property type="entry name" value="KdgK"/>
    <property type="match status" value="1"/>
</dbReference>
<evidence type="ECO:0000256" key="2">
    <source>
        <dbReference type="ARBA" id="ARBA00022777"/>
    </source>
</evidence>
<evidence type="ECO:0000313" key="4">
    <source>
        <dbReference type="EMBL" id="RNB86948.1"/>
    </source>
</evidence>
<reference evidence="4 5" key="1">
    <citation type="submission" date="2018-10" db="EMBL/GenBank/DDBJ databases">
        <title>Phylogenomics of Brevibacillus.</title>
        <authorList>
            <person name="Dunlap C."/>
        </authorList>
    </citation>
    <scope>NUCLEOTIDE SEQUENCE [LARGE SCALE GENOMIC DNA]</scope>
    <source>
        <strain evidence="4 5">JCM 15716</strain>
    </source>
</reference>
<dbReference type="GO" id="GO:0016301">
    <property type="term" value="F:kinase activity"/>
    <property type="evidence" value="ECO:0007669"/>
    <property type="project" value="UniProtKB-KW"/>
</dbReference>
<dbReference type="OrthoDB" id="9813569at2"/>
<gene>
    <name evidence="4" type="ORF">EDM56_14645</name>
</gene>
<protein>
    <submittedName>
        <fullName evidence="4">Sugar kinase</fullName>
    </submittedName>
</protein>
<dbReference type="EMBL" id="RHHQ01000012">
    <property type="protein sequence ID" value="RNB86948.1"/>
    <property type="molecule type" value="Genomic_DNA"/>
</dbReference>
<dbReference type="PANTHER" id="PTHR10584:SF167">
    <property type="entry name" value="PFKB DOMAIN PROTEIN"/>
    <property type="match status" value="1"/>
</dbReference>
<dbReference type="SUPFAM" id="SSF53613">
    <property type="entry name" value="Ribokinase-like"/>
    <property type="match status" value="1"/>
</dbReference>
<dbReference type="Pfam" id="PF00294">
    <property type="entry name" value="PfkB"/>
    <property type="match status" value="1"/>
</dbReference>
<comment type="caution">
    <text evidence="4">The sequence shown here is derived from an EMBL/GenBank/DDBJ whole genome shotgun (WGS) entry which is preliminary data.</text>
</comment>
<keyword evidence="2 4" id="KW-0418">Kinase</keyword>
<organism evidence="4 5">
    <name type="scientific">Brevibacillus fluminis</name>
    <dbReference type="NCBI Taxonomy" id="511487"/>
    <lineage>
        <taxon>Bacteria</taxon>
        <taxon>Bacillati</taxon>
        <taxon>Bacillota</taxon>
        <taxon>Bacilli</taxon>
        <taxon>Bacillales</taxon>
        <taxon>Paenibacillaceae</taxon>
        <taxon>Brevibacillus</taxon>
    </lineage>
</organism>
<dbReference type="PROSITE" id="PS00583">
    <property type="entry name" value="PFKB_KINASES_1"/>
    <property type="match status" value="1"/>
</dbReference>
<proteinExistence type="predicted"/>
<sequence>MITVVGDLLVEILVRKGQTRYATDTEGTVDMRPGGQALNVASWCAREGADTRLIGKIGRDVFGDYLLEKATKAGIGCELVRDEQEETGRNVILIDRETGERSMIPDRRVNMRLSPEDVDVAGIGRSRLLYLSGYSLFDEQLRRTALHAKAAALAHNVPIALDPSSTFHLRELKELFLQQLPGVTFLFPNYEEGALLTGQEEPEAILRELHRHVPIPILKLGKDGCILLDGDTVVRLPAPKVNVVDTTGAGDSFAGSFLAAYSKTGDPIVAATRAIEVSSHAVTQVGGSGCS</sequence>
<dbReference type="RefSeq" id="WP_122918645.1">
    <property type="nucleotide sequence ID" value="NZ_RHHQ01000012.1"/>
</dbReference>
<accession>A0A3M8DG17</accession>